<feature type="region of interest" description="Disordered" evidence="1">
    <location>
        <begin position="1"/>
        <end position="72"/>
    </location>
</feature>
<organism evidence="2 3">
    <name type="scientific">Ensete ventricosum</name>
    <name type="common">Abyssinian banana</name>
    <name type="synonym">Musa ensete</name>
    <dbReference type="NCBI Taxonomy" id="4639"/>
    <lineage>
        <taxon>Eukaryota</taxon>
        <taxon>Viridiplantae</taxon>
        <taxon>Streptophyta</taxon>
        <taxon>Embryophyta</taxon>
        <taxon>Tracheophyta</taxon>
        <taxon>Spermatophyta</taxon>
        <taxon>Magnoliopsida</taxon>
        <taxon>Liliopsida</taxon>
        <taxon>Zingiberales</taxon>
        <taxon>Musaceae</taxon>
        <taxon>Ensete</taxon>
    </lineage>
</organism>
<dbReference type="EMBL" id="AMZH03026469">
    <property type="protein sequence ID" value="RRT34595.1"/>
    <property type="molecule type" value="Genomic_DNA"/>
</dbReference>
<sequence>MPPTRVAGHDQGPCRGDWLRPRPHASAAARKRATASSAYRGGVHGGAPFGDNASTRGRHLRAQRPRGPVRSLGQWCLSQRGSPVGKAVANEA</sequence>
<proteinExistence type="predicted"/>
<reference evidence="2 3" key="1">
    <citation type="journal article" date="2014" name="Agronomy (Basel)">
        <title>A Draft Genome Sequence for Ensete ventricosum, the Drought-Tolerant Tree Against Hunger.</title>
        <authorList>
            <person name="Harrison J."/>
            <person name="Moore K.A."/>
            <person name="Paszkiewicz K."/>
            <person name="Jones T."/>
            <person name="Grant M."/>
            <person name="Ambacheew D."/>
            <person name="Muzemil S."/>
            <person name="Studholme D.J."/>
        </authorList>
    </citation>
    <scope>NUCLEOTIDE SEQUENCE [LARGE SCALE GENOMIC DNA]</scope>
</reference>
<evidence type="ECO:0000256" key="1">
    <source>
        <dbReference type="SAM" id="MobiDB-lite"/>
    </source>
</evidence>
<comment type="caution">
    <text evidence="2">The sequence shown here is derived from an EMBL/GenBank/DDBJ whole genome shotgun (WGS) entry which is preliminary data.</text>
</comment>
<accession>A0A426X549</accession>
<dbReference type="Proteomes" id="UP000287651">
    <property type="component" value="Unassembled WGS sequence"/>
</dbReference>
<protein>
    <submittedName>
        <fullName evidence="2">Uncharacterized protein</fullName>
    </submittedName>
</protein>
<evidence type="ECO:0000313" key="3">
    <source>
        <dbReference type="Proteomes" id="UP000287651"/>
    </source>
</evidence>
<name>A0A426X549_ENSVE</name>
<dbReference type="AlphaFoldDB" id="A0A426X549"/>
<evidence type="ECO:0000313" key="2">
    <source>
        <dbReference type="EMBL" id="RRT34595.1"/>
    </source>
</evidence>
<gene>
    <name evidence="2" type="ORF">B296_00036174</name>
</gene>